<feature type="transmembrane region" description="Helical" evidence="6">
    <location>
        <begin position="33"/>
        <end position="53"/>
    </location>
</feature>
<dbReference type="eggNOG" id="COG0810">
    <property type="taxonomic scope" value="Bacteria"/>
</dbReference>
<evidence type="ECO:0000256" key="2">
    <source>
        <dbReference type="ARBA" id="ARBA00022525"/>
    </source>
</evidence>
<reference evidence="8 9" key="2">
    <citation type="submission" date="2009-02" db="EMBL/GenBank/DDBJ databases">
        <title>Draft genome sequence of Blautia hydrogenotrophica DSM 10507 (Ruminococcus hydrogenotrophicus DSM 10507).</title>
        <authorList>
            <person name="Sudarsanam P."/>
            <person name="Ley R."/>
            <person name="Guruge J."/>
            <person name="Turnbaugh P.J."/>
            <person name="Mahowald M."/>
            <person name="Liep D."/>
            <person name="Gordon J."/>
        </authorList>
    </citation>
    <scope>NUCLEOTIDE SEQUENCE [LARGE SCALE GENOMIC DNA]</scope>
    <source>
        <strain evidence="9">DSM 10507 / JCM 14656 / S5a33</strain>
    </source>
</reference>
<reference evidence="8 9" key="1">
    <citation type="submission" date="2009-01" db="EMBL/GenBank/DDBJ databases">
        <authorList>
            <person name="Fulton L."/>
            <person name="Clifton S."/>
            <person name="Fulton B."/>
            <person name="Xu J."/>
            <person name="Minx P."/>
            <person name="Pepin K.H."/>
            <person name="Johnson M."/>
            <person name="Bhonagiri V."/>
            <person name="Nash W.E."/>
            <person name="Mardis E.R."/>
            <person name="Wilson R.K."/>
        </authorList>
    </citation>
    <scope>NUCLEOTIDE SEQUENCE [LARGE SCALE GENOMIC DNA]</scope>
    <source>
        <strain evidence="9">DSM 10507 / JCM 14656 / S5a33</strain>
    </source>
</reference>
<dbReference type="InterPro" id="IPR008966">
    <property type="entry name" value="Adhesion_dom_sf"/>
</dbReference>
<keyword evidence="2" id="KW-0964">Secreted</keyword>
<accession>C0CPU8</accession>
<dbReference type="Proteomes" id="UP000003100">
    <property type="component" value="Unassembled WGS sequence"/>
</dbReference>
<dbReference type="EMBL" id="ACBZ01000158">
    <property type="protein sequence ID" value="EEG48268.1"/>
    <property type="molecule type" value="Genomic_DNA"/>
</dbReference>
<evidence type="ECO:0000313" key="9">
    <source>
        <dbReference type="Proteomes" id="UP000003100"/>
    </source>
</evidence>
<dbReference type="Gene3D" id="2.60.40.10">
    <property type="entry name" value="Immunoglobulins"/>
    <property type="match status" value="1"/>
</dbReference>
<keyword evidence="9" id="KW-1185">Reference proteome</keyword>
<feature type="compositionally biased region" description="Basic and acidic residues" evidence="5">
    <location>
        <begin position="309"/>
        <end position="324"/>
    </location>
</feature>
<evidence type="ECO:0000256" key="5">
    <source>
        <dbReference type="SAM" id="MobiDB-lite"/>
    </source>
</evidence>
<name>C0CPU8_BLAHS</name>
<sequence length="957" mass="106095">MNRSREKVKGREYQVKRNKQERDFIKEWKRSSLWHRIIICLSAVVMLGTRYMLILPAATMESGQAAGANTAEWERALPQSLSGVWAEDLTAVAESQIGYSESTGTEADTEDDGYTYYGNWYGDPCGEWNGMFLSFCLYYAQIPESAVPQEDAATDFKEAFEEKGIYENSDSYSPQTGDIAFLQGDQVGVVTDAAYGAVTVVAGDVDGSVATLQVQPAGYGNLSKAENIYKGTDEETNTPSQEEAVPSDDKENTDGTVEPSSGDEAIPSGDAENPGEDKEPSSGGTESSKDNVDEPTSDGAQKEQSSADDSVKQEENKSEEKETGDIDLEEYVLGRKMGKEEPVFEIKLVDTEGNEVEKGGEKYQIYEGEGYTFDFKMYAPGGIPDAGRYVYTMPEGITASAIKNENIAANDGTIIGRLIIEEEGNKVVLQMYDNTKIRLKLIFSVSVSFDKNEDGELVSPDIDIVSKPEPGQKGKVEKSGKINAEGRMEWTIKATIPGYENQYASWSIQDQGRWIKDYYPDLSKAVIILKNGNTEKVLSSAQDAAVADKMAYYWYDEKMKLELYFVSRTDSHEGCSDKAVEGIPEGWCTDWYLTGETTITIKYIEENEEMILSPGDKGENNVYLRKDEKDEDSRRIRYEIPYIVEKSNMSGSGQFKIIVNSGKIDLSRQEKLVVTDKMSDNIYYRKGSVEVTATAADGIEQVLNYGSDYVVEVSEELHVVKIQILHPGAFEYVITYYVTAESGSKGGNYENKVAVEAFGKEFEDSSEGTIGDTIFESMQYMLTVVKKDTDFGNLVPGATYGIFSLNGELLTEDTTDEKGSIAYKGDPSNGFYLSSNQLYYIQETKAPDHYQLSDTRYWFYYDDSDGEEVDCLIDTATKSGLYREGDKMLKVINCGDTEGPVDGGTDVAVPIEVEDQRIQYRLPETGSTGTGLYTIAGIVFVCGGACVLYRKNKKWRG</sequence>
<comment type="caution">
    <text evidence="8">The sequence shown here is derived from an EMBL/GenBank/DDBJ whole genome shotgun (WGS) entry which is preliminary data.</text>
</comment>
<evidence type="ECO:0000256" key="6">
    <source>
        <dbReference type="SAM" id="Phobius"/>
    </source>
</evidence>
<keyword evidence="1" id="KW-0134">Cell wall</keyword>
<gene>
    <name evidence="8" type="ORF">RUMHYD_02899</name>
</gene>
<dbReference type="InterPro" id="IPR041033">
    <property type="entry name" value="SpaA_PFL_dom_1"/>
</dbReference>
<dbReference type="NCBIfam" id="TIGR01167">
    <property type="entry name" value="LPXTG_anchor"/>
    <property type="match status" value="1"/>
</dbReference>
<keyword evidence="6" id="KW-0472">Membrane</keyword>
<feature type="domain" description="Gram-positive cocci surface proteins LPxTG" evidence="7">
    <location>
        <begin position="922"/>
        <end position="957"/>
    </location>
</feature>
<dbReference type="HOGENOM" id="CLU_308301_0_0_9"/>
<dbReference type="AlphaFoldDB" id="C0CPU8"/>
<feature type="region of interest" description="Disordered" evidence="5">
    <location>
        <begin position="230"/>
        <end position="328"/>
    </location>
</feature>
<evidence type="ECO:0000256" key="1">
    <source>
        <dbReference type="ARBA" id="ARBA00022512"/>
    </source>
</evidence>
<dbReference type="InterPro" id="IPR013783">
    <property type="entry name" value="Ig-like_fold"/>
</dbReference>
<dbReference type="PATRIC" id="fig|476272.21.peg.1033"/>
<protein>
    <recommendedName>
        <fullName evidence="7">Gram-positive cocci surface proteins LPxTG domain-containing protein</fullName>
    </recommendedName>
</protein>
<keyword evidence="3" id="KW-0732">Signal</keyword>
<keyword evidence="6" id="KW-1133">Transmembrane helix</keyword>
<organism evidence="8 9">
    <name type="scientific">Blautia hydrogenotrophica (strain DSM 10507 / JCM 14656 / S5a33)</name>
    <name type="common">Ruminococcus hydrogenotrophicus</name>
    <dbReference type="NCBI Taxonomy" id="476272"/>
    <lineage>
        <taxon>Bacteria</taxon>
        <taxon>Bacillati</taxon>
        <taxon>Bacillota</taxon>
        <taxon>Clostridia</taxon>
        <taxon>Lachnospirales</taxon>
        <taxon>Lachnospiraceae</taxon>
        <taxon>Blautia</taxon>
    </lineage>
</organism>
<proteinExistence type="predicted"/>
<keyword evidence="6" id="KW-0812">Transmembrane</keyword>
<evidence type="ECO:0000313" key="8">
    <source>
        <dbReference type="EMBL" id="EEG48268.1"/>
    </source>
</evidence>
<dbReference type="Pfam" id="PF17802">
    <property type="entry name" value="SpaA"/>
    <property type="match status" value="1"/>
</dbReference>
<evidence type="ECO:0000256" key="3">
    <source>
        <dbReference type="ARBA" id="ARBA00022729"/>
    </source>
</evidence>
<dbReference type="SUPFAM" id="SSF49401">
    <property type="entry name" value="Bacterial adhesins"/>
    <property type="match status" value="1"/>
</dbReference>
<evidence type="ECO:0000259" key="7">
    <source>
        <dbReference type="PROSITE" id="PS50847"/>
    </source>
</evidence>
<feature type="compositionally biased region" description="Polar residues" evidence="5">
    <location>
        <begin position="298"/>
        <end position="308"/>
    </location>
</feature>
<dbReference type="InterPro" id="IPR019931">
    <property type="entry name" value="LPXTG_anchor"/>
</dbReference>
<evidence type="ECO:0000256" key="4">
    <source>
        <dbReference type="ARBA" id="ARBA00023088"/>
    </source>
</evidence>
<dbReference type="PROSITE" id="PS50847">
    <property type="entry name" value="GRAM_POS_ANCHORING"/>
    <property type="match status" value="1"/>
</dbReference>
<feature type="transmembrane region" description="Helical" evidence="6">
    <location>
        <begin position="931"/>
        <end position="949"/>
    </location>
</feature>
<keyword evidence="4" id="KW-0572">Peptidoglycan-anchor</keyword>